<dbReference type="GO" id="GO:0005739">
    <property type="term" value="C:mitochondrion"/>
    <property type="evidence" value="ECO:0007669"/>
    <property type="project" value="TreeGrafter"/>
</dbReference>
<accession>A0A4Q2D1D8</accession>
<dbReference type="Pfam" id="PF01926">
    <property type="entry name" value="MMR_HSR1"/>
    <property type="match status" value="2"/>
</dbReference>
<dbReference type="PANTHER" id="PTHR42714:SF3">
    <property type="entry name" value="HFLX-TYPE G DOMAIN-CONTAINING PROTEIN"/>
    <property type="match status" value="1"/>
</dbReference>
<proteinExistence type="predicted"/>
<evidence type="ECO:0000313" key="3">
    <source>
        <dbReference type="Proteomes" id="UP000290288"/>
    </source>
</evidence>
<dbReference type="Proteomes" id="UP000290288">
    <property type="component" value="Unassembled WGS sequence"/>
</dbReference>
<gene>
    <name evidence="2" type="ORF">EST38_g13144</name>
</gene>
<dbReference type="GO" id="GO:0005525">
    <property type="term" value="F:GTP binding"/>
    <property type="evidence" value="ECO:0007669"/>
    <property type="project" value="InterPro"/>
</dbReference>
<sequence length="569" mass="63447">MQPTTNNSASTGKFHDARATDIVIPIIGLGGAGKSTFVNYLLQGAGCSGKAVLVGHDQDPCTTQLQYVVIDSGCRPELKNIINRRIVLVDTPGLDGTDPARNNQITGDTVKWFKASYGDQISFSGVVYLEDISDAKHPKLAEDMVGKLHEISKDANITAEELKERTLLVTTKWSRAAQGTRHEEDFEKTENTLKGYWQPMTNAGAQMQRLQGGSEEESAWNMIKSVLEKAEKNIAISEHIAAARASRPKATSSKVWSLENARENDIVILIMGPTGAGKSSFLNSFLSFLEDPMRVTVGDDLASCTSQLDCIVFEGLTDHWKRIRGRRIVIVDTPGFNNAEVEDTVLLHRIAQWLVQSNKKLVGLGGVIYLHDITQDRPGYHEEVARHLETFSRFRSDATLDKLVLVTSKWGRALGQNFQNREDELKRRWKTVLTSARYDRLENGKEGESTWRIVRSILDKAEARVIEEARSKGLKIQTELRQRRDSLFVPTTPADGNLRVQIGNLLEAQSQLLSLEADALAGNSRAQAQLPEAERKVKRIAQDIENSKGSLSDLVAQWWMALLHFFKLM</sequence>
<dbReference type="GO" id="GO:0030488">
    <property type="term" value="P:tRNA methylation"/>
    <property type="evidence" value="ECO:0007669"/>
    <property type="project" value="TreeGrafter"/>
</dbReference>
<reference evidence="2 3" key="1">
    <citation type="submission" date="2019-01" db="EMBL/GenBank/DDBJ databases">
        <title>Draft genome sequence of Psathyrella aberdarensis IHI B618.</title>
        <authorList>
            <person name="Buettner E."/>
            <person name="Kellner H."/>
        </authorList>
    </citation>
    <scope>NUCLEOTIDE SEQUENCE [LARGE SCALE GENOMIC DNA]</scope>
    <source>
        <strain evidence="2 3">IHI B618</strain>
    </source>
</reference>
<dbReference type="OrthoDB" id="8954335at2759"/>
<dbReference type="AlphaFoldDB" id="A0A4Q2D1D8"/>
<name>A0A4Q2D1D8_9AGAR</name>
<dbReference type="InterPro" id="IPR027417">
    <property type="entry name" value="P-loop_NTPase"/>
</dbReference>
<dbReference type="PANTHER" id="PTHR42714">
    <property type="entry name" value="TRNA MODIFICATION GTPASE GTPBP3"/>
    <property type="match status" value="1"/>
</dbReference>
<dbReference type="CDD" id="cd00882">
    <property type="entry name" value="Ras_like_GTPase"/>
    <property type="match status" value="1"/>
</dbReference>
<dbReference type="InterPro" id="IPR006073">
    <property type="entry name" value="GTP-bd"/>
</dbReference>
<organism evidence="2 3">
    <name type="scientific">Candolleomyces aberdarensis</name>
    <dbReference type="NCBI Taxonomy" id="2316362"/>
    <lineage>
        <taxon>Eukaryota</taxon>
        <taxon>Fungi</taxon>
        <taxon>Dikarya</taxon>
        <taxon>Basidiomycota</taxon>
        <taxon>Agaricomycotina</taxon>
        <taxon>Agaricomycetes</taxon>
        <taxon>Agaricomycetidae</taxon>
        <taxon>Agaricales</taxon>
        <taxon>Agaricineae</taxon>
        <taxon>Psathyrellaceae</taxon>
        <taxon>Candolleomyces</taxon>
    </lineage>
</organism>
<dbReference type="GO" id="GO:0002098">
    <property type="term" value="P:tRNA wobble uridine modification"/>
    <property type="evidence" value="ECO:0007669"/>
    <property type="project" value="TreeGrafter"/>
</dbReference>
<dbReference type="SUPFAM" id="SSF52540">
    <property type="entry name" value="P-loop containing nucleoside triphosphate hydrolases"/>
    <property type="match status" value="2"/>
</dbReference>
<feature type="domain" description="G" evidence="1">
    <location>
        <begin position="268"/>
        <end position="346"/>
    </location>
</feature>
<evidence type="ECO:0000313" key="2">
    <source>
        <dbReference type="EMBL" id="RXW12709.1"/>
    </source>
</evidence>
<protein>
    <recommendedName>
        <fullName evidence="1">G domain-containing protein</fullName>
    </recommendedName>
</protein>
<comment type="caution">
    <text evidence="2">The sequence shown here is derived from an EMBL/GenBank/DDBJ whole genome shotgun (WGS) entry which is preliminary data.</text>
</comment>
<feature type="domain" description="G" evidence="1">
    <location>
        <begin position="25"/>
        <end position="131"/>
    </location>
</feature>
<dbReference type="Gene3D" id="3.40.50.300">
    <property type="entry name" value="P-loop containing nucleotide triphosphate hydrolases"/>
    <property type="match status" value="2"/>
</dbReference>
<dbReference type="EMBL" id="SDEE01001146">
    <property type="protein sequence ID" value="RXW12709.1"/>
    <property type="molecule type" value="Genomic_DNA"/>
</dbReference>
<evidence type="ECO:0000259" key="1">
    <source>
        <dbReference type="Pfam" id="PF01926"/>
    </source>
</evidence>
<keyword evidence="3" id="KW-1185">Reference proteome</keyword>